<dbReference type="InterPro" id="IPR036866">
    <property type="entry name" value="RibonucZ/Hydroxyglut_hydro"/>
</dbReference>
<dbReference type="PROSITE" id="PS00430">
    <property type="entry name" value="TONB_DEPENDENT_REC_1"/>
    <property type="match status" value="1"/>
</dbReference>
<keyword evidence="5 6" id="KW-0472">Membrane</keyword>
<accession>A0ABU3FC18</accession>
<feature type="transmembrane region" description="Helical" evidence="6">
    <location>
        <begin position="188"/>
        <end position="209"/>
    </location>
</feature>
<feature type="transmembrane region" description="Helical" evidence="6">
    <location>
        <begin position="312"/>
        <end position="341"/>
    </location>
</feature>
<dbReference type="InterPro" id="IPR052159">
    <property type="entry name" value="Competence_DNA_uptake"/>
</dbReference>
<dbReference type="CDD" id="cd07731">
    <property type="entry name" value="ComA-like_MBL-fold"/>
    <property type="match status" value="1"/>
</dbReference>
<evidence type="ECO:0000313" key="8">
    <source>
        <dbReference type="EMBL" id="MDT2760218.1"/>
    </source>
</evidence>
<sequence>MIRIVCMKNQKLLLLVFLCSLFLVPRTYSYMQLTEEGKIANQTLTIQTDSITVDGNLLKLTGKIKHKKYLVYYSLKSPAEKQIWQRKKLPNAAVISGETINFTNARNLNGFDEKKYYQSLGFSQKIRGESLKPFRQKKAGLTDLRQQLIWKIDQRYNKRLSSYVKAIVIGYKDAQFAEYTAAYKTTGLLHLFTLSGLHIQFYLGGLHLLLKRIGLTRKVRLNLLSVLGICLIYLTGASFSTIRAVVSFLIAFVCVTYDIALAKLDQWSLMLFVMIICFPLIFWSVGAQLSLYFALLLLYIRDLQFKNWQQMGLFSLLSLPILLFSFSEWTILGVFFTLLLFPLFEWGVLPGCLLLFLGCFLPIPQFLSSLLNNFFQLIENGLGHLDFSNLVIGRPTFIVFLVLVFLILLSIDRLKYRQNCYWLISSAVLLVAATSFSANGIVAFIDVGQGDSILIKLPFKQETFLIDTGGRLMFKQKKWQVRQEKQLSDYQLLPLLKSLGISRIDHLVITHNDADHMGELMHVLKKIKVKTLYLAEGSQTELKKDLELLKGTSIQLVKSSDTIGKRLKVKILSPEQSRGENNDSVVAYFRVNRQRFLLTGDLEVSGEKNLLKNYPQLKTDFLKIGHHGSNTSTSEVLLKKIRPKYGIISAGENNRYGHPTKETLAKLKKYRVKIFRTDQQGMIYYEWSAITKIGKTKVLIDFIE</sequence>
<dbReference type="SMART" id="SM00849">
    <property type="entry name" value="Lactamase_B"/>
    <property type="match status" value="1"/>
</dbReference>
<dbReference type="InterPro" id="IPR001279">
    <property type="entry name" value="Metallo-B-lactamas"/>
</dbReference>
<evidence type="ECO:0000256" key="5">
    <source>
        <dbReference type="ARBA" id="ARBA00023136"/>
    </source>
</evidence>
<dbReference type="InterPro" id="IPR004477">
    <property type="entry name" value="ComEC_N"/>
</dbReference>
<dbReference type="Pfam" id="PF03772">
    <property type="entry name" value="Competence"/>
    <property type="match status" value="1"/>
</dbReference>
<keyword evidence="4 6" id="KW-1133">Transmembrane helix</keyword>
<keyword evidence="2" id="KW-1003">Cell membrane</keyword>
<dbReference type="EMBL" id="JARQAJ010000006">
    <property type="protein sequence ID" value="MDT2760218.1"/>
    <property type="molecule type" value="Genomic_DNA"/>
</dbReference>
<evidence type="ECO:0000313" key="9">
    <source>
        <dbReference type="Proteomes" id="UP001181046"/>
    </source>
</evidence>
<dbReference type="InterPro" id="IPR004797">
    <property type="entry name" value="Competence_ComEC/Rec2"/>
</dbReference>
<dbReference type="Gene3D" id="3.60.15.10">
    <property type="entry name" value="Ribonuclease Z/Hydroxyacylglutathione hydrolase-like"/>
    <property type="match status" value="1"/>
</dbReference>
<evidence type="ECO:0000259" key="7">
    <source>
        <dbReference type="SMART" id="SM00849"/>
    </source>
</evidence>
<name>A0ABU3FC18_9ENTE</name>
<dbReference type="InterPro" id="IPR035681">
    <property type="entry name" value="ComA-like_MBL"/>
</dbReference>
<dbReference type="RefSeq" id="WP_311830264.1">
    <property type="nucleotide sequence ID" value="NZ_JARQAJ010000006.1"/>
</dbReference>
<feature type="transmembrane region" description="Helical" evidence="6">
    <location>
        <begin position="387"/>
        <end position="409"/>
    </location>
</feature>
<feature type="transmembrane region" description="Helical" evidence="6">
    <location>
        <begin position="348"/>
        <end position="367"/>
    </location>
</feature>
<gene>
    <name evidence="8" type="ORF">P7H27_10630</name>
</gene>
<evidence type="ECO:0000256" key="1">
    <source>
        <dbReference type="ARBA" id="ARBA00004651"/>
    </source>
</evidence>
<protein>
    <submittedName>
        <fullName evidence="8">DNA internalization-related competence protein ComEC/Rec2</fullName>
    </submittedName>
</protein>
<dbReference type="PANTHER" id="PTHR30619">
    <property type="entry name" value="DNA INTERNALIZATION/COMPETENCE PROTEIN COMEC/REC2"/>
    <property type="match status" value="1"/>
</dbReference>
<reference evidence="8" key="1">
    <citation type="submission" date="2023-03" db="EMBL/GenBank/DDBJ databases">
        <authorList>
            <person name="Shen W."/>
            <person name="Cai J."/>
        </authorList>
    </citation>
    <scope>NUCLEOTIDE SEQUENCE</scope>
    <source>
        <strain evidence="8">P66-3</strain>
    </source>
</reference>
<dbReference type="NCBIfam" id="TIGR00361">
    <property type="entry name" value="ComEC_Rec2"/>
    <property type="match status" value="1"/>
</dbReference>
<evidence type="ECO:0000256" key="3">
    <source>
        <dbReference type="ARBA" id="ARBA00022692"/>
    </source>
</evidence>
<evidence type="ECO:0000256" key="2">
    <source>
        <dbReference type="ARBA" id="ARBA00022475"/>
    </source>
</evidence>
<evidence type="ECO:0000256" key="4">
    <source>
        <dbReference type="ARBA" id="ARBA00022989"/>
    </source>
</evidence>
<feature type="transmembrane region" description="Helical" evidence="6">
    <location>
        <begin position="221"/>
        <end position="239"/>
    </location>
</feature>
<feature type="transmembrane region" description="Helical" evidence="6">
    <location>
        <begin position="421"/>
        <end position="445"/>
    </location>
</feature>
<keyword evidence="9" id="KW-1185">Reference proteome</keyword>
<organism evidence="8 9">
    <name type="scientific">Enterococcus xiangfangensis</name>
    <dbReference type="NCBI Taxonomy" id="1296537"/>
    <lineage>
        <taxon>Bacteria</taxon>
        <taxon>Bacillati</taxon>
        <taxon>Bacillota</taxon>
        <taxon>Bacilli</taxon>
        <taxon>Lactobacillales</taxon>
        <taxon>Enterococcaceae</taxon>
        <taxon>Enterococcus</taxon>
    </lineage>
</organism>
<feature type="transmembrane region" description="Helical" evidence="6">
    <location>
        <begin position="269"/>
        <end position="300"/>
    </location>
</feature>
<dbReference type="SUPFAM" id="SSF56281">
    <property type="entry name" value="Metallo-hydrolase/oxidoreductase"/>
    <property type="match status" value="1"/>
</dbReference>
<feature type="domain" description="Metallo-beta-lactamase" evidence="7">
    <location>
        <begin position="449"/>
        <end position="652"/>
    </location>
</feature>
<proteinExistence type="predicted"/>
<keyword evidence="3 6" id="KW-0812">Transmembrane</keyword>
<comment type="caution">
    <text evidence="8">The sequence shown here is derived from an EMBL/GenBank/DDBJ whole genome shotgun (WGS) entry which is preliminary data.</text>
</comment>
<dbReference type="Pfam" id="PF00753">
    <property type="entry name" value="Lactamase_B"/>
    <property type="match status" value="1"/>
</dbReference>
<feature type="transmembrane region" description="Helical" evidence="6">
    <location>
        <begin position="245"/>
        <end position="262"/>
    </location>
</feature>
<dbReference type="Proteomes" id="UP001181046">
    <property type="component" value="Unassembled WGS sequence"/>
</dbReference>
<dbReference type="InterPro" id="IPR010916">
    <property type="entry name" value="TonB_box_CS"/>
</dbReference>
<dbReference type="PANTHER" id="PTHR30619:SF7">
    <property type="entry name" value="BETA-LACTAMASE DOMAIN PROTEIN"/>
    <property type="match status" value="1"/>
</dbReference>
<evidence type="ECO:0000256" key="6">
    <source>
        <dbReference type="SAM" id="Phobius"/>
    </source>
</evidence>
<comment type="subcellular location">
    <subcellularLocation>
        <location evidence="1">Cell membrane</location>
        <topology evidence="1">Multi-pass membrane protein</topology>
    </subcellularLocation>
</comment>
<dbReference type="NCBIfam" id="TIGR00360">
    <property type="entry name" value="ComEC_N-term"/>
    <property type="match status" value="1"/>
</dbReference>